<dbReference type="InterPro" id="IPR001623">
    <property type="entry name" value="DnaJ_domain"/>
</dbReference>
<evidence type="ECO:0000256" key="1">
    <source>
        <dbReference type="ARBA" id="ARBA00023186"/>
    </source>
</evidence>
<dbReference type="GO" id="GO:0036503">
    <property type="term" value="P:ERAD pathway"/>
    <property type="evidence" value="ECO:0007669"/>
    <property type="project" value="TreeGrafter"/>
</dbReference>
<dbReference type="EMBL" id="JAABOA010001058">
    <property type="protein sequence ID" value="KAF9582419.1"/>
    <property type="molecule type" value="Genomic_DNA"/>
</dbReference>
<organism evidence="4 5">
    <name type="scientific">Lunasporangiospora selenospora</name>
    <dbReference type="NCBI Taxonomy" id="979761"/>
    <lineage>
        <taxon>Eukaryota</taxon>
        <taxon>Fungi</taxon>
        <taxon>Fungi incertae sedis</taxon>
        <taxon>Mucoromycota</taxon>
        <taxon>Mortierellomycotina</taxon>
        <taxon>Mortierellomycetes</taxon>
        <taxon>Mortierellales</taxon>
        <taxon>Mortierellaceae</taxon>
        <taxon>Lunasporangiospora</taxon>
    </lineage>
</organism>
<keyword evidence="5" id="KW-1185">Reference proteome</keyword>
<feature type="domain" description="J" evidence="3">
    <location>
        <begin position="75"/>
        <end position="139"/>
    </location>
</feature>
<dbReference type="GO" id="GO:0005783">
    <property type="term" value="C:endoplasmic reticulum"/>
    <property type="evidence" value="ECO:0007669"/>
    <property type="project" value="TreeGrafter"/>
</dbReference>
<gene>
    <name evidence="4" type="ORF">BGW38_000229</name>
</gene>
<evidence type="ECO:0000313" key="4">
    <source>
        <dbReference type="EMBL" id="KAF9582419.1"/>
    </source>
</evidence>
<keyword evidence="2" id="KW-0472">Membrane</keyword>
<dbReference type="PROSITE" id="PS00636">
    <property type="entry name" value="DNAJ_1"/>
    <property type="match status" value="1"/>
</dbReference>
<dbReference type="CDD" id="cd06257">
    <property type="entry name" value="DnaJ"/>
    <property type="match status" value="1"/>
</dbReference>
<feature type="transmembrane region" description="Helical" evidence="2">
    <location>
        <begin position="227"/>
        <end position="248"/>
    </location>
</feature>
<dbReference type="InterPro" id="IPR051948">
    <property type="entry name" value="Hsp70_co-chaperone_J-domain"/>
</dbReference>
<evidence type="ECO:0000256" key="2">
    <source>
        <dbReference type="SAM" id="Phobius"/>
    </source>
</evidence>
<proteinExistence type="predicted"/>
<keyword evidence="1" id="KW-0143">Chaperone</keyword>
<dbReference type="Pfam" id="PF00226">
    <property type="entry name" value="DnaJ"/>
    <property type="match status" value="1"/>
</dbReference>
<dbReference type="SMART" id="SM00271">
    <property type="entry name" value="DnaJ"/>
    <property type="match status" value="1"/>
</dbReference>
<dbReference type="SUPFAM" id="SSF46565">
    <property type="entry name" value="Chaperone J-domain"/>
    <property type="match status" value="1"/>
</dbReference>
<evidence type="ECO:0000313" key="5">
    <source>
        <dbReference type="Proteomes" id="UP000780801"/>
    </source>
</evidence>
<dbReference type="InterPro" id="IPR018253">
    <property type="entry name" value="DnaJ_domain_CS"/>
</dbReference>
<dbReference type="Gene3D" id="1.10.287.110">
    <property type="entry name" value="DnaJ domain"/>
    <property type="match status" value="1"/>
</dbReference>
<dbReference type="PANTHER" id="PTHR44360">
    <property type="entry name" value="DNAJ HOMOLOG SUBFAMILY B MEMBER 9"/>
    <property type="match status" value="1"/>
</dbReference>
<keyword evidence="2" id="KW-1133">Transmembrane helix</keyword>
<dbReference type="OrthoDB" id="436519at2759"/>
<name>A0A9P6FVT5_9FUNG</name>
<protein>
    <recommendedName>
        <fullName evidence="3">J domain-containing protein</fullName>
    </recommendedName>
</protein>
<keyword evidence="2" id="KW-0812">Transmembrane</keyword>
<dbReference type="AlphaFoldDB" id="A0A9P6FVT5"/>
<dbReference type="PROSITE" id="PS50076">
    <property type="entry name" value="DNAJ_2"/>
    <property type="match status" value="1"/>
</dbReference>
<dbReference type="PANTHER" id="PTHR44360:SF1">
    <property type="entry name" value="DNAJ HOMOLOG SUBFAMILY B MEMBER 9"/>
    <property type="match status" value="1"/>
</dbReference>
<comment type="caution">
    <text evidence="4">The sequence shown here is derived from an EMBL/GenBank/DDBJ whole genome shotgun (WGS) entry which is preliminary data.</text>
</comment>
<accession>A0A9P6FVT5</accession>
<evidence type="ECO:0000259" key="3">
    <source>
        <dbReference type="PROSITE" id="PS50076"/>
    </source>
</evidence>
<feature type="transmembrane region" description="Helical" evidence="2">
    <location>
        <begin position="187"/>
        <end position="207"/>
    </location>
</feature>
<feature type="transmembrane region" description="Helical" evidence="2">
    <location>
        <begin position="6"/>
        <end position="28"/>
    </location>
</feature>
<reference evidence="4" key="1">
    <citation type="journal article" date="2020" name="Fungal Divers.">
        <title>Resolving the Mortierellaceae phylogeny through synthesis of multi-gene phylogenetics and phylogenomics.</title>
        <authorList>
            <person name="Vandepol N."/>
            <person name="Liber J."/>
            <person name="Desiro A."/>
            <person name="Na H."/>
            <person name="Kennedy M."/>
            <person name="Barry K."/>
            <person name="Grigoriev I.V."/>
            <person name="Miller A.N."/>
            <person name="O'Donnell K."/>
            <person name="Stajich J.E."/>
            <person name="Bonito G."/>
        </authorList>
    </citation>
    <scope>NUCLEOTIDE SEQUENCE</scope>
    <source>
        <strain evidence="4">KOD1015</strain>
    </source>
</reference>
<dbReference type="GO" id="GO:0051087">
    <property type="term" value="F:protein-folding chaperone binding"/>
    <property type="evidence" value="ECO:0007669"/>
    <property type="project" value="TreeGrafter"/>
</dbReference>
<feature type="transmembrane region" description="Helical" evidence="2">
    <location>
        <begin position="163"/>
        <end position="180"/>
    </location>
</feature>
<feature type="transmembrane region" description="Helical" evidence="2">
    <location>
        <begin position="49"/>
        <end position="66"/>
    </location>
</feature>
<dbReference type="GO" id="GO:0051787">
    <property type="term" value="F:misfolded protein binding"/>
    <property type="evidence" value="ECO:0007669"/>
    <property type="project" value="TreeGrafter"/>
</dbReference>
<sequence>MDSLTGLAGWYILPGFATNVIQSIWYSIKYPVNSGAKPVKGSPRYHRHFNMIYCFVILGYLVYTIAEVDRATPKNFYDELDLDFHSFSQRQLKTNFRKISLLVHPDKFGQLGAETFVRIRAAHDILSDPVARTAYDRFGPSILECQTCRTTKDFVSRGLSSTLTFYLSSGAVLVLMSVFGKAQFGRYWRFIVLFGMAALELAMVTRFEPITILSWIMPHRVTFEQIAILHQVFISTFIAINQIGPIVAPSKEHEKGSVNGLVNYLESLITISNTESIGQLQNAFDVFRGDEGQMTHLRNQMNMMALDSQLAQDQLLNEARTNVQRRMART</sequence>
<dbReference type="Proteomes" id="UP000780801">
    <property type="component" value="Unassembled WGS sequence"/>
</dbReference>
<dbReference type="InterPro" id="IPR036869">
    <property type="entry name" value="J_dom_sf"/>
</dbReference>